<organism evidence="3 4">
    <name type="scientific">Talaromyces marneffei (strain ATCC 18224 / CBS 334.59 / QM 7333)</name>
    <name type="common">Penicillium marneffei</name>
    <dbReference type="NCBI Taxonomy" id="441960"/>
    <lineage>
        <taxon>Eukaryota</taxon>
        <taxon>Fungi</taxon>
        <taxon>Dikarya</taxon>
        <taxon>Ascomycota</taxon>
        <taxon>Pezizomycotina</taxon>
        <taxon>Eurotiomycetes</taxon>
        <taxon>Eurotiomycetidae</taxon>
        <taxon>Eurotiales</taxon>
        <taxon>Trichocomaceae</taxon>
        <taxon>Talaromyces</taxon>
        <taxon>Talaromyces sect. Talaromyces</taxon>
    </lineage>
</organism>
<dbReference type="AlphaFoldDB" id="B6QWA2"/>
<sequence length="397" mass="45049">MHQHMFLYLDPLNMSLRLSTVTPLCRSLDKVASPRLVAFSFTRNYSVANLTCQQSPTRALNLHKTKFSRQPFQDSCTRPKVTTTRNTVQMQQPYSTQPSKVGGEPIIHDIFESNTGTWQYIVADPSTLKAIIIDPVLDYDASTQTINTHSADALISLTKKNNYMVDMILETHVHADHITAASYLQNRLAKDQGLKPRIGIGKRIGQVQERFAQRYGVPPEEYQDVYDILFYDDEIFKIGDLSVKAIHLPGHTPDHLGYKIGDNVFCGDSLFHVDIGTARCDFPGGSANNLYNSGRKLLELGEHVKIWTGHDYPPAEREKPVPWVSVRDHKQKNAHIKDGITEQDFVALRTERDAKLAAPRLLHQSLQMNIRAGRLPKTTDERFRMLHLPLKLNGVEW</sequence>
<dbReference type="InterPro" id="IPR051682">
    <property type="entry name" value="Mito_Persulfide_Diox"/>
</dbReference>
<dbReference type="GO" id="GO:0046872">
    <property type="term" value="F:metal ion binding"/>
    <property type="evidence" value="ECO:0007669"/>
    <property type="project" value="UniProtKB-KW"/>
</dbReference>
<dbReference type="Proteomes" id="UP000001294">
    <property type="component" value="Unassembled WGS sequence"/>
</dbReference>
<name>B6QWA2_TALMQ</name>
<dbReference type="STRING" id="441960.B6QWA2"/>
<dbReference type="FunFam" id="3.60.15.10:FF:000033">
    <property type="entry name" value="MBL fold metallo-hydrolase"/>
    <property type="match status" value="1"/>
</dbReference>
<dbReference type="CDD" id="cd07724">
    <property type="entry name" value="POD-like_MBL-fold"/>
    <property type="match status" value="1"/>
</dbReference>
<dbReference type="PANTHER" id="PTHR43084">
    <property type="entry name" value="PERSULFIDE DIOXYGENASE ETHE1"/>
    <property type="match status" value="1"/>
</dbReference>
<gene>
    <name evidence="3" type="ORF">PMAA_014900</name>
</gene>
<dbReference type="OrthoDB" id="449487at2759"/>
<dbReference type="InterPro" id="IPR044528">
    <property type="entry name" value="POD-like_MBL-fold"/>
</dbReference>
<evidence type="ECO:0000313" key="3">
    <source>
        <dbReference type="EMBL" id="EEA19230.1"/>
    </source>
</evidence>
<reference evidence="4" key="1">
    <citation type="journal article" date="2015" name="Genome Announc.">
        <title>Genome sequence of the AIDS-associated pathogen Penicillium marneffei (ATCC18224) and its near taxonomic relative Talaromyces stipitatus (ATCC10500).</title>
        <authorList>
            <person name="Nierman W.C."/>
            <person name="Fedorova-Abrams N.D."/>
            <person name="Andrianopoulos A."/>
        </authorList>
    </citation>
    <scope>NUCLEOTIDE SEQUENCE [LARGE SCALE GENOMIC DNA]</scope>
    <source>
        <strain evidence="4">ATCC 18224 / CBS 334.59 / QM 7333</strain>
    </source>
</reference>
<keyword evidence="4" id="KW-1185">Reference proteome</keyword>
<dbReference type="Gene3D" id="3.60.15.10">
    <property type="entry name" value="Ribonuclease Z/Hydroxyacylglutathione hydrolase-like"/>
    <property type="match status" value="1"/>
</dbReference>
<protein>
    <submittedName>
        <fullName evidence="3">Metallo-beta-lactamase domain protein, putative</fullName>
    </submittedName>
</protein>
<dbReference type="PhylomeDB" id="B6QWA2"/>
<dbReference type="VEuPathDB" id="FungiDB:PMAA_014900"/>
<dbReference type="GO" id="GO:0070813">
    <property type="term" value="P:hydrogen sulfide metabolic process"/>
    <property type="evidence" value="ECO:0007669"/>
    <property type="project" value="TreeGrafter"/>
</dbReference>
<keyword evidence="1" id="KW-0479">Metal-binding</keyword>
<evidence type="ECO:0000256" key="1">
    <source>
        <dbReference type="ARBA" id="ARBA00022723"/>
    </source>
</evidence>
<feature type="domain" description="Metallo-beta-lactamase" evidence="2">
    <location>
        <begin position="116"/>
        <end position="310"/>
    </location>
</feature>
<dbReference type="InterPro" id="IPR036866">
    <property type="entry name" value="RibonucZ/Hydroxyglut_hydro"/>
</dbReference>
<dbReference type="EMBL" id="DS995906">
    <property type="protein sequence ID" value="EEA19230.1"/>
    <property type="molecule type" value="Genomic_DNA"/>
</dbReference>
<dbReference type="SUPFAM" id="SSF56281">
    <property type="entry name" value="Metallo-hydrolase/oxidoreductase"/>
    <property type="match status" value="1"/>
</dbReference>
<dbReference type="SMART" id="SM00849">
    <property type="entry name" value="Lactamase_B"/>
    <property type="match status" value="1"/>
</dbReference>
<dbReference type="InterPro" id="IPR001279">
    <property type="entry name" value="Metallo-B-lactamas"/>
</dbReference>
<evidence type="ECO:0000313" key="4">
    <source>
        <dbReference type="Proteomes" id="UP000001294"/>
    </source>
</evidence>
<dbReference type="PANTHER" id="PTHR43084:SF1">
    <property type="entry name" value="PERSULFIDE DIOXYGENASE ETHE1, MITOCHONDRIAL"/>
    <property type="match status" value="1"/>
</dbReference>
<dbReference type="GO" id="GO:0006749">
    <property type="term" value="P:glutathione metabolic process"/>
    <property type="evidence" value="ECO:0007669"/>
    <property type="project" value="InterPro"/>
</dbReference>
<proteinExistence type="predicted"/>
<dbReference type="HOGENOM" id="CLU_030571_6_0_1"/>
<accession>B6QWA2</accession>
<dbReference type="GO" id="GO:0050313">
    <property type="term" value="F:sulfur dioxygenase activity"/>
    <property type="evidence" value="ECO:0007669"/>
    <property type="project" value="InterPro"/>
</dbReference>
<dbReference type="Pfam" id="PF00753">
    <property type="entry name" value="Lactamase_B"/>
    <property type="match status" value="1"/>
</dbReference>
<evidence type="ECO:0000259" key="2">
    <source>
        <dbReference type="SMART" id="SM00849"/>
    </source>
</evidence>